<dbReference type="PATRIC" id="fig|1122241.3.peg.389"/>
<keyword evidence="2" id="KW-1185">Reference proteome</keyword>
<dbReference type="AlphaFoldDB" id="A0A151B162"/>
<reference evidence="1 2" key="1">
    <citation type="submission" date="2016-02" db="EMBL/GenBank/DDBJ databases">
        <title>Genome sequence of Moorella mulderi DSM 14980.</title>
        <authorList>
            <person name="Poehlein A."/>
            <person name="Daniel R."/>
        </authorList>
    </citation>
    <scope>NUCLEOTIDE SEQUENCE [LARGE SCALE GENOMIC DNA]</scope>
    <source>
        <strain evidence="1 2">DSM 14980</strain>
    </source>
</reference>
<organism evidence="1 2">
    <name type="scientific">Moorella mulderi DSM 14980</name>
    <dbReference type="NCBI Taxonomy" id="1122241"/>
    <lineage>
        <taxon>Bacteria</taxon>
        <taxon>Bacillati</taxon>
        <taxon>Bacillota</taxon>
        <taxon>Clostridia</taxon>
        <taxon>Neomoorellales</taxon>
        <taxon>Neomoorellaceae</taxon>
        <taxon>Neomoorella</taxon>
    </lineage>
</organism>
<dbReference type="Pfam" id="PF13165">
    <property type="entry name" value="SCIFF"/>
    <property type="match status" value="1"/>
</dbReference>
<accession>A0A151B162</accession>
<evidence type="ECO:0000313" key="2">
    <source>
        <dbReference type="Proteomes" id="UP000075670"/>
    </source>
</evidence>
<name>A0A151B162_9FIRM</name>
<dbReference type="Proteomes" id="UP000075670">
    <property type="component" value="Unassembled WGS sequence"/>
</dbReference>
<protein>
    <recommendedName>
        <fullName evidence="3">Six-cysteine peptide SCIFF</fullName>
    </recommendedName>
</protein>
<proteinExistence type="predicted"/>
<sequence>MHIKTVFTPRLQESMRQGGCGNCHVSCQSACKTSITVSNQPCEREEKK</sequence>
<evidence type="ECO:0000313" key="1">
    <source>
        <dbReference type="EMBL" id="KYH33655.1"/>
    </source>
</evidence>
<dbReference type="InterPro" id="IPR023975">
    <property type="entry name" value="Six-Cys_pep_SCIFF"/>
</dbReference>
<gene>
    <name evidence="1" type="ORF">MOMUL_03610</name>
</gene>
<dbReference type="EMBL" id="LTBC01000001">
    <property type="protein sequence ID" value="KYH33655.1"/>
    <property type="molecule type" value="Genomic_DNA"/>
</dbReference>
<evidence type="ECO:0008006" key="3">
    <source>
        <dbReference type="Google" id="ProtNLM"/>
    </source>
</evidence>
<dbReference type="NCBIfam" id="TIGR03973">
    <property type="entry name" value="six_Cys_in_45"/>
    <property type="match status" value="1"/>
</dbReference>
<comment type="caution">
    <text evidence="1">The sequence shown here is derived from an EMBL/GenBank/DDBJ whole genome shotgun (WGS) entry which is preliminary data.</text>
</comment>